<evidence type="ECO:0000313" key="1">
    <source>
        <dbReference type="EMBL" id="TPN87310.1"/>
    </source>
</evidence>
<dbReference type="OrthoDB" id="9799416at2"/>
<dbReference type="EMBL" id="VFWZ01000002">
    <property type="protein sequence ID" value="TPN87310.1"/>
    <property type="molecule type" value="Genomic_DNA"/>
</dbReference>
<organism evidence="1 2">
    <name type="scientific">Aquimarina algicola</name>
    <dbReference type="NCBI Taxonomy" id="2589995"/>
    <lineage>
        <taxon>Bacteria</taxon>
        <taxon>Pseudomonadati</taxon>
        <taxon>Bacteroidota</taxon>
        <taxon>Flavobacteriia</taxon>
        <taxon>Flavobacteriales</taxon>
        <taxon>Flavobacteriaceae</taxon>
        <taxon>Aquimarina</taxon>
    </lineage>
</organism>
<sequence length="123" mass="14494">MKFNTNIPKGLKEHYDKELNLYRNALNRKDYGIAWKHLERSHILGQSYPYEHTYSHWLMLKFGFRQKNIKEILGQVVRLVVGGWKSFIDYVPVGNTGGANVPPLKRMELPHDLEIILNQYRPT</sequence>
<gene>
    <name evidence="1" type="ORF">FHK87_06910</name>
</gene>
<dbReference type="Pfam" id="PF12487">
    <property type="entry name" value="DUF3703"/>
    <property type="match status" value="1"/>
</dbReference>
<dbReference type="Proteomes" id="UP000315540">
    <property type="component" value="Unassembled WGS sequence"/>
</dbReference>
<dbReference type="InterPro" id="IPR022172">
    <property type="entry name" value="DUF3703"/>
</dbReference>
<proteinExistence type="predicted"/>
<evidence type="ECO:0000313" key="2">
    <source>
        <dbReference type="Proteomes" id="UP000315540"/>
    </source>
</evidence>
<keyword evidence="2" id="KW-1185">Reference proteome</keyword>
<dbReference type="AlphaFoldDB" id="A0A504JLD1"/>
<dbReference type="RefSeq" id="WP_140591943.1">
    <property type="nucleotide sequence ID" value="NZ_VFWZ01000002.1"/>
</dbReference>
<protein>
    <submittedName>
        <fullName evidence="1">DUF3703 domain-containing protein</fullName>
    </submittedName>
</protein>
<name>A0A504JLD1_9FLAO</name>
<comment type="caution">
    <text evidence="1">The sequence shown here is derived from an EMBL/GenBank/DDBJ whole genome shotgun (WGS) entry which is preliminary data.</text>
</comment>
<reference evidence="1 2" key="1">
    <citation type="submission" date="2019-06" db="EMBL/GenBank/DDBJ databases">
        <authorList>
            <person name="Meng X."/>
        </authorList>
    </citation>
    <scope>NUCLEOTIDE SEQUENCE [LARGE SCALE GENOMIC DNA]</scope>
    <source>
        <strain evidence="1 2">M625</strain>
    </source>
</reference>
<accession>A0A504JLD1</accession>